<protein>
    <submittedName>
        <fullName evidence="1">Uncharacterized protein</fullName>
    </submittedName>
</protein>
<sequence>MILFTPKSGSGKYSIFFINISDSYRKRFVLTGNMEKWNGAILIDENRSFGDSCLVWN</sequence>
<dbReference type="Proteomes" id="UP000001343">
    <property type="component" value="Unassembled WGS sequence"/>
</dbReference>
<evidence type="ECO:0000313" key="2">
    <source>
        <dbReference type="Proteomes" id="UP000001343"/>
    </source>
</evidence>
<organism evidence="1 2">
    <name type="scientific">Leptospira mayottensis 200901122</name>
    <dbReference type="NCBI Taxonomy" id="1193010"/>
    <lineage>
        <taxon>Bacteria</taxon>
        <taxon>Pseudomonadati</taxon>
        <taxon>Spirochaetota</taxon>
        <taxon>Spirochaetia</taxon>
        <taxon>Leptospirales</taxon>
        <taxon>Leptospiraceae</taxon>
        <taxon>Leptospira</taxon>
    </lineage>
</organism>
<reference evidence="1 2" key="1">
    <citation type="journal article" date="2014" name="Int. J. Syst. Evol. Microbiol.">
        <title>Leptospira mayottensis sp. nov., a pathogenic species of the genus Leptospira isolated from humans.</title>
        <authorList>
            <person name="Bourhy P."/>
            <person name="Collet L."/>
            <person name="Brisse S."/>
            <person name="Picardeau M."/>
        </authorList>
    </citation>
    <scope>NUCLEOTIDE SEQUENCE [LARGE SCALE GENOMIC DNA]</scope>
    <source>
        <strain evidence="1 2">200901122</strain>
    </source>
</reference>
<dbReference type="EMBL" id="AKWM02000022">
    <property type="protein sequence ID" value="EKS01181.1"/>
    <property type="molecule type" value="Genomic_DNA"/>
</dbReference>
<dbReference type="AlphaFoldDB" id="A0AA87MRQ3"/>
<dbReference type="RefSeq" id="WP_002761506.1">
    <property type="nucleotide sequence ID" value="NZ_AKWM02000022.1"/>
</dbReference>
<name>A0AA87MRQ3_9LEPT</name>
<evidence type="ECO:0000313" key="1">
    <source>
        <dbReference type="EMBL" id="EKS01181.1"/>
    </source>
</evidence>
<proteinExistence type="predicted"/>
<comment type="caution">
    <text evidence="1">The sequence shown here is derived from an EMBL/GenBank/DDBJ whole genome shotgun (WGS) entry which is preliminary data.</text>
</comment>
<gene>
    <name evidence="1" type="ORF">LEP1GSC125_1170</name>
</gene>
<accession>A0AA87MRQ3</accession>